<evidence type="ECO:0000313" key="1">
    <source>
        <dbReference type="EMBL" id="KDO49656.1"/>
    </source>
</evidence>
<evidence type="ECO:0000313" key="2">
    <source>
        <dbReference type="Proteomes" id="UP000027120"/>
    </source>
</evidence>
<dbReference type="EMBL" id="KK785105">
    <property type="protein sequence ID" value="KDO49656.1"/>
    <property type="molecule type" value="Genomic_DNA"/>
</dbReference>
<gene>
    <name evidence="1" type="ORF">CISIN_1g0286131mg</name>
</gene>
<proteinExistence type="predicted"/>
<keyword evidence="2" id="KW-1185">Reference proteome</keyword>
<name>A0A067EFH4_CITSI</name>
<reference evidence="1 2" key="1">
    <citation type="submission" date="2014-04" db="EMBL/GenBank/DDBJ databases">
        <authorList>
            <consortium name="International Citrus Genome Consortium"/>
            <person name="Gmitter F."/>
            <person name="Chen C."/>
            <person name="Farmerie W."/>
            <person name="Harkins T."/>
            <person name="Desany B."/>
            <person name="Mohiuddin M."/>
            <person name="Kodira C."/>
            <person name="Borodovsky M."/>
            <person name="Lomsadze A."/>
            <person name="Burns P."/>
            <person name="Jenkins J."/>
            <person name="Prochnik S."/>
            <person name="Shu S."/>
            <person name="Chapman J."/>
            <person name="Pitluck S."/>
            <person name="Schmutz J."/>
            <person name="Rokhsar D."/>
        </authorList>
    </citation>
    <scope>NUCLEOTIDE SEQUENCE</scope>
</reference>
<dbReference type="AlphaFoldDB" id="A0A067EFH4"/>
<accession>A0A067EFH4</accession>
<protein>
    <submittedName>
        <fullName evidence="1">Uncharacterized protein</fullName>
    </submittedName>
</protein>
<organism evidence="1 2">
    <name type="scientific">Citrus sinensis</name>
    <name type="common">Sweet orange</name>
    <name type="synonym">Citrus aurantium var. sinensis</name>
    <dbReference type="NCBI Taxonomy" id="2711"/>
    <lineage>
        <taxon>Eukaryota</taxon>
        <taxon>Viridiplantae</taxon>
        <taxon>Streptophyta</taxon>
        <taxon>Embryophyta</taxon>
        <taxon>Tracheophyta</taxon>
        <taxon>Spermatophyta</taxon>
        <taxon>Magnoliopsida</taxon>
        <taxon>eudicotyledons</taxon>
        <taxon>Gunneridae</taxon>
        <taxon>Pentapetalae</taxon>
        <taxon>rosids</taxon>
        <taxon>malvids</taxon>
        <taxon>Sapindales</taxon>
        <taxon>Rutaceae</taxon>
        <taxon>Aurantioideae</taxon>
        <taxon>Citrus</taxon>
    </lineage>
</organism>
<sequence>SSFWKQQIYAPFSMPVSRLHLQPMLMMRQQGWYMYWRIHNCGKANIRGMRSTLHSSSTLL</sequence>
<dbReference type="Proteomes" id="UP000027120">
    <property type="component" value="Unassembled WGS sequence"/>
</dbReference>
<feature type="non-terminal residue" evidence="1">
    <location>
        <position position="1"/>
    </location>
</feature>